<name>A0A2U3L117_9FIRM</name>
<protein>
    <submittedName>
        <fullName evidence="1">Uncharacterized protein</fullName>
    </submittedName>
</protein>
<organism evidence="1 2">
    <name type="scientific">Candidatus Desulfosporosinus infrequens</name>
    <dbReference type="NCBI Taxonomy" id="2043169"/>
    <lineage>
        <taxon>Bacteria</taxon>
        <taxon>Bacillati</taxon>
        <taxon>Bacillota</taxon>
        <taxon>Clostridia</taxon>
        <taxon>Eubacteriales</taxon>
        <taxon>Desulfitobacteriaceae</taxon>
        <taxon>Desulfosporosinus</taxon>
    </lineage>
</organism>
<dbReference type="AlphaFoldDB" id="A0A2U3L117"/>
<dbReference type="Proteomes" id="UP000238916">
    <property type="component" value="Unassembled WGS sequence"/>
</dbReference>
<evidence type="ECO:0000313" key="1">
    <source>
        <dbReference type="EMBL" id="SPF45537.1"/>
    </source>
</evidence>
<gene>
    <name evidence="1" type="ORF">SBF1_3330002</name>
</gene>
<dbReference type="EMBL" id="OMOF01000261">
    <property type="protein sequence ID" value="SPF45537.1"/>
    <property type="molecule type" value="Genomic_DNA"/>
</dbReference>
<proteinExistence type="predicted"/>
<evidence type="ECO:0000313" key="2">
    <source>
        <dbReference type="Proteomes" id="UP000238916"/>
    </source>
</evidence>
<accession>A0A2U3L117</accession>
<reference evidence="2" key="1">
    <citation type="submission" date="2018-02" db="EMBL/GenBank/DDBJ databases">
        <authorList>
            <person name="Hausmann B."/>
        </authorList>
    </citation>
    <scope>NUCLEOTIDE SEQUENCE [LARGE SCALE GENOMIC DNA]</scope>
    <source>
        <strain evidence="2">Peat soil MAG SbF1</strain>
    </source>
</reference>
<sequence length="50" mass="5576">MTTLHFIQLARLETPFATINAGISEAKRNMVSRLIMTPDTVPFNDCAQNP</sequence>